<dbReference type="EMBL" id="BGPR01015949">
    <property type="protein sequence ID" value="GBN71271.1"/>
    <property type="molecule type" value="Genomic_DNA"/>
</dbReference>
<reference evidence="1 2" key="1">
    <citation type="journal article" date="2019" name="Sci. Rep.">
        <title>Orb-weaving spider Araneus ventricosus genome elucidates the spidroin gene catalogue.</title>
        <authorList>
            <person name="Kono N."/>
            <person name="Nakamura H."/>
            <person name="Ohtoshi R."/>
            <person name="Moran D.A.P."/>
            <person name="Shinohara A."/>
            <person name="Yoshida Y."/>
            <person name="Fujiwara M."/>
            <person name="Mori M."/>
            <person name="Tomita M."/>
            <person name="Arakawa K."/>
        </authorList>
    </citation>
    <scope>NUCLEOTIDE SEQUENCE [LARGE SCALE GENOMIC DNA]</scope>
</reference>
<accession>A0A4Y2R6H9</accession>
<gene>
    <name evidence="1" type="ORF">AVEN_151683_1</name>
</gene>
<evidence type="ECO:0000313" key="1">
    <source>
        <dbReference type="EMBL" id="GBN71271.1"/>
    </source>
</evidence>
<protein>
    <submittedName>
        <fullName evidence="1">Uncharacterized protein</fullName>
    </submittedName>
</protein>
<dbReference type="Proteomes" id="UP000499080">
    <property type="component" value="Unassembled WGS sequence"/>
</dbReference>
<comment type="caution">
    <text evidence="1">The sequence shown here is derived from an EMBL/GenBank/DDBJ whole genome shotgun (WGS) entry which is preliminary data.</text>
</comment>
<organism evidence="1 2">
    <name type="scientific">Araneus ventricosus</name>
    <name type="common">Orbweaver spider</name>
    <name type="synonym">Epeira ventricosa</name>
    <dbReference type="NCBI Taxonomy" id="182803"/>
    <lineage>
        <taxon>Eukaryota</taxon>
        <taxon>Metazoa</taxon>
        <taxon>Ecdysozoa</taxon>
        <taxon>Arthropoda</taxon>
        <taxon>Chelicerata</taxon>
        <taxon>Arachnida</taxon>
        <taxon>Araneae</taxon>
        <taxon>Araneomorphae</taxon>
        <taxon>Entelegynae</taxon>
        <taxon>Araneoidea</taxon>
        <taxon>Araneidae</taxon>
        <taxon>Araneus</taxon>
    </lineage>
</organism>
<keyword evidence="2" id="KW-1185">Reference proteome</keyword>
<sequence length="113" mass="12739">MSDRCSPLNGGVRFVKSSPLTFQGAPLDPFFLSYFLFWNASFRASGGGSFRREMGTLPKGVKMFEEEKGDTRRDSYRSLHEDEVENLLSAVLEMQGNLGMGLRRHRGLVIDCK</sequence>
<proteinExistence type="predicted"/>
<evidence type="ECO:0000313" key="2">
    <source>
        <dbReference type="Proteomes" id="UP000499080"/>
    </source>
</evidence>
<dbReference type="AlphaFoldDB" id="A0A4Y2R6H9"/>
<name>A0A4Y2R6H9_ARAVE</name>